<feature type="signal peptide" evidence="2">
    <location>
        <begin position="1"/>
        <end position="21"/>
    </location>
</feature>
<dbReference type="PROSITE" id="PS51257">
    <property type="entry name" value="PROKAR_LIPOPROTEIN"/>
    <property type="match status" value="1"/>
</dbReference>
<evidence type="ECO:0000256" key="2">
    <source>
        <dbReference type="SAM" id="SignalP"/>
    </source>
</evidence>
<feature type="compositionally biased region" description="Pro residues" evidence="1">
    <location>
        <begin position="292"/>
        <end position="304"/>
    </location>
</feature>
<keyword evidence="2" id="KW-0732">Signal</keyword>
<evidence type="ECO:0000256" key="1">
    <source>
        <dbReference type="SAM" id="MobiDB-lite"/>
    </source>
</evidence>
<organism evidence="3 4">
    <name type="scientific">bacterium (Candidatus Blackallbacteria) CG17_big_fil_post_rev_8_21_14_2_50_48_46</name>
    <dbReference type="NCBI Taxonomy" id="2014261"/>
    <lineage>
        <taxon>Bacteria</taxon>
        <taxon>Candidatus Blackallbacteria</taxon>
    </lineage>
</organism>
<feature type="compositionally biased region" description="Low complexity" evidence="1">
    <location>
        <begin position="276"/>
        <end position="291"/>
    </location>
</feature>
<comment type="caution">
    <text evidence="3">The sequence shown here is derived from an EMBL/GenBank/DDBJ whole genome shotgun (WGS) entry which is preliminary data.</text>
</comment>
<protein>
    <submittedName>
        <fullName evidence="3">Uncharacterized protein</fullName>
    </submittedName>
</protein>
<evidence type="ECO:0000313" key="4">
    <source>
        <dbReference type="Proteomes" id="UP000231019"/>
    </source>
</evidence>
<name>A0A2M7G068_9BACT</name>
<reference evidence="3 4" key="1">
    <citation type="submission" date="2017-09" db="EMBL/GenBank/DDBJ databases">
        <title>Depth-based differentiation of microbial function through sediment-hosted aquifers and enrichment of novel symbionts in the deep terrestrial subsurface.</title>
        <authorList>
            <person name="Probst A.J."/>
            <person name="Ladd B."/>
            <person name="Jarett J.K."/>
            <person name="Geller-Mcgrath D.E."/>
            <person name="Sieber C.M."/>
            <person name="Emerson J.B."/>
            <person name="Anantharaman K."/>
            <person name="Thomas B.C."/>
            <person name="Malmstrom R."/>
            <person name="Stieglmeier M."/>
            <person name="Klingl A."/>
            <person name="Woyke T."/>
            <person name="Ryan C.M."/>
            <person name="Banfield J.F."/>
        </authorList>
    </citation>
    <scope>NUCLEOTIDE SEQUENCE [LARGE SCALE GENOMIC DNA]</scope>
    <source>
        <strain evidence="3">CG17_big_fil_post_rev_8_21_14_2_50_48_46</strain>
    </source>
</reference>
<dbReference type="AlphaFoldDB" id="A0A2M7G068"/>
<evidence type="ECO:0000313" key="3">
    <source>
        <dbReference type="EMBL" id="PIW14799.1"/>
    </source>
</evidence>
<dbReference type="Proteomes" id="UP000231019">
    <property type="component" value="Unassembled WGS sequence"/>
</dbReference>
<accession>A0A2M7G068</accession>
<proteinExistence type="predicted"/>
<feature type="region of interest" description="Disordered" evidence="1">
    <location>
        <begin position="276"/>
        <end position="307"/>
    </location>
</feature>
<gene>
    <name evidence="3" type="ORF">COW36_20565</name>
</gene>
<sequence length="458" mass="49120">MRYAHLPLKTALSLLLISSMAACQIPVNGPIATGQMVFKFQLPEQAQHNFAIQAIPPETLSFEIQISGAGLSEAKIVKVAFTAKESQVSHTVTDLPTGAKTVKILAYDQNKTLATATQDVEITASQTTQAIFELKSNLHDLDLKLPQNPPIEIQTEMKISGDGYLSSATLKGKFLPGNNTLNFKDIPAGNQKLSLTFSLQLTGRTLTSSPLERDLKGNSGETSTLSLSLNQIANAFIPSLLAINPAELKSLINEIPEELMAVLRANAALAALLNTQPSASPTPQSSATPSAQPSPEPTPTPTPQPRALNLEVIDGRVIFRSIQILKENVETLVGATADRDVVLLRPDVSIQVAEGQVMHAAAIRLSYNGPDKPEVSLQIRSLDIPDLPVNSKVFPSQLTTKGILPNRYNALLFLLQEDGTPPTLTPAGRYRLTITVKANGGKIEKQASFEVNVTPTAP</sequence>
<feature type="chain" id="PRO_5014980052" evidence="2">
    <location>
        <begin position="22"/>
        <end position="458"/>
    </location>
</feature>
<dbReference type="EMBL" id="PFFQ01000056">
    <property type="protein sequence ID" value="PIW14799.1"/>
    <property type="molecule type" value="Genomic_DNA"/>
</dbReference>